<dbReference type="OrthoDB" id="6770486at2759"/>
<evidence type="ECO:0000313" key="2">
    <source>
        <dbReference type="EMBL" id="VEN59811.1"/>
    </source>
</evidence>
<dbReference type="InterPro" id="IPR005135">
    <property type="entry name" value="Endo/exonuclease/phosphatase"/>
</dbReference>
<dbReference type="InterPro" id="IPR036691">
    <property type="entry name" value="Endo/exonu/phosph_ase_sf"/>
</dbReference>
<protein>
    <recommendedName>
        <fullName evidence="1">Reverse transcriptase domain-containing protein</fullName>
    </recommendedName>
</protein>
<dbReference type="Pfam" id="PF14529">
    <property type="entry name" value="Exo_endo_phos_2"/>
    <property type="match status" value="1"/>
</dbReference>
<dbReference type="PROSITE" id="PS50878">
    <property type="entry name" value="RT_POL"/>
    <property type="match status" value="1"/>
</dbReference>
<dbReference type="AlphaFoldDB" id="A0A653DHW5"/>
<dbReference type="Pfam" id="PF00078">
    <property type="entry name" value="RVT_1"/>
    <property type="match status" value="1"/>
</dbReference>
<dbReference type="GO" id="GO:0003824">
    <property type="term" value="F:catalytic activity"/>
    <property type="evidence" value="ECO:0007669"/>
    <property type="project" value="InterPro"/>
</dbReference>
<reference evidence="2 3" key="1">
    <citation type="submission" date="2019-01" db="EMBL/GenBank/DDBJ databases">
        <authorList>
            <person name="Sayadi A."/>
        </authorList>
    </citation>
    <scope>NUCLEOTIDE SEQUENCE [LARGE SCALE GENOMIC DNA]</scope>
</reference>
<feature type="domain" description="Reverse transcriptase" evidence="1">
    <location>
        <begin position="382"/>
        <end position="622"/>
    </location>
</feature>
<sequence>MLAIEDFKLISCYSRTEGKHGGAAVYARTSVDCRALPEVCEVSSEKVIECAGVECFLKNERFVIVSLYRPPAGNIDIFFNKLEKLINLLFNTNRTIVVAGDFNIELLRDNKHKTQLLSLMSSFQLFQTIFEDTRRTSEFSASCIDNIFTNQEYVRTETIENFVSDHKAQKITFESPEAGVKNIVGSIRIFSDDNTRKFLSRLLEEDWVIVYEVPREDVNNQWNVFINYFSNIFFECFPLTPCRPTNIKISSPEIDKCKSRLDILLTLSDHDQRYKDEYSKTKKEYDNLLKKSRSIKYENRMMNSDNKNKCMWAICREITGKTAKNEHNLGSTEDIEKLPDIYNAYILSVVPNMLKQLEKKNVQCNIKQNTQPMILRPTTPEEVCELGKEIKNKHTAGIDGIPTKNNILAKNQHGYLKGRSTQTAIFDFIQIILHNLENGISTLGMFLDLSRAYDCLDRNILLQKLQLYGVGGKALNWICTYISDRQQKVDICKNGRTFSSSIVVNSVGIAQGSILGPVLFLIYINDLYSLDDSPHFEIISYADDTNLIIGNKQLSALLDNVNEYFSQVNDWCLQNKLIINKNKTDIILFRTKQSGIQKPKYIQLDNNQMNISNTTKFLGIHLNESLDWTVHIESVANKLNSICYGLRVIGRAAHTGERPYECLKCKKGFISKTLRDTHSRKCRKFKEC</sequence>
<dbReference type="Gene3D" id="3.30.160.60">
    <property type="entry name" value="Classic Zinc Finger"/>
    <property type="match status" value="1"/>
</dbReference>
<name>A0A653DHW5_CALMS</name>
<dbReference type="SUPFAM" id="SSF56219">
    <property type="entry name" value="DNase I-like"/>
    <property type="match status" value="1"/>
</dbReference>
<dbReference type="CDD" id="cd01650">
    <property type="entry name" value="RT_nLTR_like"/>
    <property type="match status" value="1"/>
</dbReference>
<dbReference type="EMBL" id="CAACVG010012164">
    <property type="protein sequence ID" value="VEN59811.1"/>
    <property type="molecule type" value="Genomic_DNA"/>
</dbReference>
<keyword evidence="3" id="KW-1185">Reference proteome</keyword>
<evidence type="ECO:0000313" key="3">
    <source>
        <dbReference type="Proteomes" id="UP000410492"/>
    </source>
</evidence>
<gene>
    <name evidence="2" type="ORF">CALMAC_LOCUS17692</name>
</gene>
<dbReference type="PANTHER" id="PTHR33332">
    <property type="entry name" value="REVERSE TRANSCRIPTASE DOMAIN-CONTAINING PROTEIN"/>
    <property type="match status" value="1"/>
</dbReference>
<evidence type="ECO:0000259" key="1">
    <source>
        <dbReference type="PROSITE" id="PS50878"/>
    </source>
</evidence>
<dbReference type="Gene3D" id="3.60.10.10">
    <property type="entry name" value="Endonuclease/exonuclease/phosphatase"/>
    <property type="match status" value="1"/>
</dbReference>
<organism evidence="2 3">
    <name type="scientific">Callosobruchus maculatus</name>
    <name type="common">Southern cowpea weevil</name>
    <name type="synonym">Pulse bruchid</name>
    <dbReference type="NCBI Taxonomy" id="64391"/>
    <lineage>
        <taxon>Eukaryota</taxon>
        <taxon>Metazoa</taxon>
        <taxon>Ecdysozoa</taxon>
        <taxon>Arthropoda</taxon>
        <taxon>Hexapoda</taxon>
        <taxon>Insecta</taxon>
        <taxon>Pterygota</taxon>
        <taxon>Neoptera</taxon>
        <taxon>Endopterygota</taxon>
        <taxon>Coleoptera</taxon>
        <taxon>Polyphaga</taxon>
        <taxon>Cucujiformia</taxon>
        <taxon>Chrysomeloidea</taxon>
        <taxon>Chrysomelidae</taxon>
        <taxon>Bruchinae</taxon>
        <taxon>Bruchini</taxon>
        <taxon>Callosobruchus</taxon>
    </lineage>
</organism>
<proteinExistence type="predicted"/>
<dbReference type="InterPro" id="IPR036236">
    <property type="entry name" value="Znf_C2H2_sf"/>
</dbReference>
<dbReference type="InterPro" id="IPR000477">
    <property type="entry name" value="RT_dom"/>
</dbReference>
<dbReference type="SUPFAM" id="SSF57667">
    <property type="entry name" value="beta-beta-alpha zinc fingers"/>
    <property type="match status" value="1"/>
</dbReference>
<dbReference type="Proteomes" id="UP000410492">
    <property type="component" value="Unassembled WGS sequence"/>
</dbReference>
<accession>A0A653DHW5</accession>